<evidence type="ECO:0000256" key="3">
    <source>
        <dbReference type="ARBA" id="ARBA00038502"/>
    </source>
</evidence>
<dbReference type="EMBL" id="JWME01000011">
    <property type="protein sequence ID" value="KJY49991.1"/>
    <property type="molecule type" value="Genomic_DNA"/>
</dbReference>
<keyword evidence="1" id="KW-0808">Transferase</keyword>
<comment type="similarity">
    <text evidence="3">Belongs to the acetyltransferase family. RimJ subfamily.</text>
</comment>
<reference evidence="5 6" key="1">
    <citation type="submission" date="2014-12" db="EMBL/GenBank/DDBJ databases">
        <title>Comparative genomics of the lactic acid bacteria isolated from the honey bee gut.</title>
        <authorList>
            <person name="Ellegaard K.M."/>
            <person name="Tamarit D."/>
            <person name="Javelind E."/>
            <person name="Olofsson T."/>
            <person name="Andersson S.G."/>
            <person name="Vasquez A."/>
        </authorList>
    </citation>
    <scope>NUCLEOTIDE SEQUENCE [LARGE SCALE GENOMIC DNA]</scope>
    <source>
        <strain evidence="5 6">Bin2</strain>
    </source>
</reference>
<dbReference type="Proteomes" id="UP000033648">
    <property type="component" value="Unassembled WGS sequence"/>
</dbReference>
<evidence type="ECO:0000256" key="2">
    <source>
        <dbReference type="ARBA" id="ARBA00023315"/>
    </source>
</evidence>
<dbReference type="Gene3D" id="3.40.630.30">
    <property type="match status" value="1"/>
</dbReference>
<dbReference type="SUPFAM" id="SSF55729">
    <property type="entry name" value="Acyl-CoA N-acyltransferases (Nat)"/>
    <property type="match status" value="1"/>
</dbReference>
<gene>
    <name evidence="5" type="ORF">JF69_13040</name>
</gene>
<dbReference type="PATRIC" id="fig|1684.4.peg.1397"/>
<accession>A0A0F4KXK1</accession>
<feature type="domain" description="N-acetyltransferase" evidence="4">
    <location>
        <begin position="37"/>
        <end position="198"/>
    </location>
</feature>
<evidence type="ECO:0000256" key="1">
    <source>
        <dbReference type="ARBA" id="ARBA00022679"/>
    </source>
</evidence>
<dbReference type="Pfam" id="PF13302">
    <property type="entry name" value="Acetyltransf_3"/>
    <property type="match status" value="1"/>
</dbReference>
<dbReference type="PROSITE" id="PS51186">
    <property type="entry name" value="GNAT"/>
    <property type="match status" value="1"/>
</dbReference>
<comment type="caution">
    <text evidence="5">The sequence shown here is derived from an EMBL/GenBank/DDBJ whole genome shotgun (WGS) entry which is preliminary data.</text>
</comment>
<proteinExistence type="inferred from homology"/>
<evidence type="ECO:0000313" key="6">
    <source>
        <dbReference type="Proteomes" id="UP000033648"/>
    </source>
</evidence>
<dbReference type="GO" id="GO:0005737">
    <property type="term" value="C:cytoplasm"/>
    <property type="evidence" value="ECO:0007669"/>
    <property type="project" value="TreeGrafter"/>
</dbReference>
<evidence type="ECO:0000259" key="4">
    <source>
        <dbReference type="PROSITE" id="PS51186"/>
    </source>
</evidence>
<protein>
    <submittedName>
        <fullName evidence="5">Acetyltransferase, GNAT family</fullName>
    </submittedName>
</protein>
<name>A0A0F4KXK1_9BIFI</name>
<dbReference type="PANTHER" id="PTHR43792:SF8">
    <property type="entry name" value="[RIBOSOMAL PROTEIN US5]-ALANINE N-ACETYLTRANSFERASE"/>
    <property type="match status" value="1"/>
</dbReference>
<dbReference type="InterPro" id="IPR000182">
    <property type="entry name" value="GNAT_dom"/>
</dbReference>
<organism evidence="5 6">
    <name type="scientific">Bifidobacterium asteroides</name>
    <dbReference type="NCBI Taxonomy" id="1684"/>
    <lineage>
        <taxon>Bacteria</taxon>
        <taxon>Bacillati</taxon>
        <taxon>Actinomycetota</taxon>
        <taxon>Actinomycetes</taxon>
        <taxon>Bifidobacteriales</taxon>
        <taxon>Bifidobacteriaceae</taxon>
        <taxon>Bifidobacterium</taxon>
    </lineage>
</organism>
<dbReference type="InterPro" id="IPR051531">
    <property type="entry name" value="N-acetyltransferase"/>
</dbReference>
<dbReference type="InterPro" id="IPR016181">
    <property type="entry name" value="Acyl_CoA_acyltransferase"/>
</dbReference>
<sequence>MSVLHTFRQVWQGSRARSDHALDLPDRLTAPPGHGDFLLRPIREGDQAAWNAVRWRNRDWLAPWESGDPRHGPGMTYAQWMQELARARQEGTSAVFLMEFHQSIVGQISLGAIRYGSMRAATAGYWVDQDWIGHGFAPLALAMLADWAFRDRNGPHLHRLEVAILPENERSLRVVQKLGMEPEGLRRSYMYVNGQWRDHLTFAWISDQFDPDLLARL</sequence>
<dbReference type="PANTHER" id="PTHR43792">
    <property type="entry name" value="GNAT FAMILY, PUTATIVE (AFU_ORTHOLOGUE AFUA_3G00765)-RELATED-RELATED"/>
    <property type="match status" value="1"/>
</dbReference>
<evidence type="ECO:0000313" key="5">
    <source>
        <dbReference type="EMBL" id="KJY49991.1"/>
    </source>
</evidence>
<dbReference type="OrthoDB" id="5242221at2"/>
<dbReference type="AlphaFoldDB" id="A0A0F4KXK1"/>
<keyword evidence="2" id="KW-0012">Acyltransferase</keyword>
<dbReference type="GO" id="GO:0008999">
    <property type="term" value="F:protein-N-terminal-alanine acetyltransferase activity"/>
    <property type="evidence" value="ECO:0007669"/>
    <property type="project" value="TreeGrafter"/>
</dbReference>